<dbReference type="InterPro" id="IPR012677">
    <property type="entry name" value="Nucleotide-bd_a/b_plait_sf"/>
</dbReference>
<dbReference type="SUPFAM" id="SSF54928">
    <property type="entry name" value="RNA-binding domain, RBD"/>
    <property type="match status" value="1"/>
</dbReference>
<evidence type="ECO:0000313" key="7">
    <source>
        <dbReference type="Proteomes" id="UP000695026"/>
    </source>
</evidence>
<feature type="non-terminal residue" evidence="8">
    <location>
        <position position="172"/>
    </location>
</feature>
<dbReference type="GeneID" id="103057488"/>
<organism evidence="7 8">
    <name type="scientific">Python bivittatus</name>
    <name type="common">Burmese python</name>
    <name type="synonym">Python molurus bivittatus</name>
    <dbReference type="NCBI Taxonomy" id="176946"/>
    <lineage>
        <taxon>Eukaryota</taxon>
        <taxon>Metazoa</taxon>
        <taxon>Chordata</taxon>
        <taxon>Craniata</taxon>
        <taxon>Vertebrata</taxon>
        <taxon>Euteleostomi</taxon>
        <taxon>Lepidosauria</taxon>
        <taxon>Squamata</taxon>
        <taxon>Bifurcata</taxon>
        <taxon>Unidentata</taxon>
        <taxon>Episquamata</taxon>
        <taxon>Toxicofera</taxon>
        <taxon>Serpentes</taxon>
        <taxon>Henophidia</taxon>
        <taxon>Pythonidae</taxon>
        <taxon>Python</taxon>
    </lineage>
</organism>
<dbReference type="InterPro" id="IPR035979">
    <property type="entry name" value="RBD_domain_sf"/>
</dbReference>
<comment type="subcellular location">
    <subcellularLocation>
        <location evidence="1">Nucleus</location>
    </subcellularLocation>
</comment>
<dbReference type="SMART" id="SM00360">
    <property type="entry name" value="RRM"/>
    <property type="match status" value="1"/>
</dbReference>
<reference evidence="8" key="1">
    <citation type="submission" date="2025-08" db="UniProtKB">
        <authorList>
            <consortium name="RefSeq"/>
        </authorList>
    </citation>
    <scope>IDENTIFICATION</scope>
    <source>
        <tissue evidence="8">Liver</tissue>
    </source>
</reference>
<dbReference type="Proteomes" id="UP000695026">
    <property type="component" value="Unplaced"/>
</dbReference>
<evidence type="ECO:0000256" key="5">
    <source>
        <dbReference type="PROSITE-ProRule" id="PRU00176"/>
    </source>
</evidence>
<evidence type="ECO:0000256" key="1">
    <source>
        <dbReference type="ARBA" id="ARBA00004123"/>
    </source>
</evidence>
<keyword evidence="2" id="KW-0677">Repeat</keyword>
<dbReference type="InterPro" id="IPR000504">
    <property type="entry name" value="RRM_dom"/>
</dbReference>
<dbReference type="CDD" id="cd12416">
    <property type="entry name" value="RRM4_RBM28_like"/>
    <property type="match status" value="1"/>
</dbReference>
<protein>
    <submittedName>
        <fullName evidence="8">RNA-binding protein 28-like</fullName>
    </submittedName>
</protein>
<gene>
    <name evidence="8" type="primary">LOC103057488</name>
</gene>
<keyword evidence="3 5" id="KW-0694">RNA-binding</keyword>
<dbReference type="GO" id="GO:0005730">
    <property type="term" value="C:nucleolus"/>
    <property type="evidence" value="ECO:0007669"/>
    <property type="project" value="TreeGrafter"/>
</dbReference>
<dbReference type="KEGG" id="pbi:103057488"/>
<evidence type="ECO:0000259" key="6">
    <source>
        <dbReference type="PROSITE" id="PS50102"/>
    </source>
</evidence>
<dbReference type="FunFam" id="3.30.70.330:FF:000182">
    <property type="entry name" value="RNA-binding motif protein 28"/>
    <property type="match status" value="1"/>
</dbReference>
<dbReference type="OrthoDB" id="439808at2759"/>
<accession>A0A9F5N0M6</accession>
<evidence type="ECO:0000313" key="8">
    <source>
        <dbReference type="RefSeq" id="XP_025033274.1"/>
    </source>
</evidence>
<dbReference type="PROSITE" id="PS50102">
    <property type="entry name" value="RRM"/>
    <property type="match status" value="1"/>
</dbReference>
<dbReference type="Gene3D" id="3.30.70.330">
    <property type="match status" value="1"/>
</dbReference>
<dbReference type="PANTHER" id="PTHR48039:SF5">
    <property type="entry name" value="RNA-BINDING PROTEIN 28"/>
    <property type="match status" value="1"/>
</dbReference>
<dbReference type="InterPro" id="IPR051945">
    <property type="entry name" value="RRM_MRD1_RNA_proc_ribogen"/>
</dbReference>
<dbReference type="GO" id="GO:0003729">
    <property type="term" value="F:mRNA binding"/>
    <property type="evidence" value="ECO:0007669"/>
    <property type="project" value="TreeGrafter"/>
</dbReference>
<dbReference type="Pfam" id="PF00076">
    <property type="entry name" value="RRM_1"/>
    <property type="match status" value="1"/>
</dbReference>
<feature type="non-terminal residue" evidence="8">
    <location>
        <position position="1"/>
    </location>
</feature>
<evidence type="ECO:0000256" key="2">
    <source>
        <dbReference type="ARBA" id="ARBA00022737"/>
    </source>
</evidence>
<dbReference type="AlphaFoldDB" id="A0A9F5N0M6"/>
<dbReference type="RefSeq" id="XP_025033274.1">
    <property type="nucleotide sequence ID" value="XM_025177506.1"/>
</dbReference>
<keyword evidence="4" id="KW-0539">Nucleus</keyword>
<evidence type="ECO:0000256" key="4">
    <source>
        <dbReference type="ARBA" id="ARBA00023242"/>
    </source>
</evidence>
<keyword evidence="7" id="KW-1185">Reference proteome</keyword>
<sequence>QQPLLQFEELKRQKLKDQNIFVSQTRLCVHNLPKSVNDAALRKIMLQAVGGAPGARIKECRVMRELKGRGQSLGYAFVEFQEHEHALLALRQVNNSPQLFGDQKRPIVEFSLEDGRKLKLKEQRAERSLVGHLQVSSRAAELKPSPWGGVSPRFAAPRGRGGGIRWLLADSL</sequence>
<name>A0A9F5N0M6_PYTBI</name>
<dbReference type="PANTHER" id="PTHR48039">
    <property type="entry name" value="RNA-BINDING MOTIF PROTEIN 14B"/>
    <property type="match status" value="1"/>
</dbReference>
<evidence type="ECO:0000256" key="3">
    <source>
        <dbReference type="ARBA" id="ARBA00022884"/>
    </source>
</evidence>
<proteinExistence type="predicted"/>
<feature type="domain" description="RRM" evidence="6">
    <location>
        <begin position="25"/>
        <end position="125"/>
    </location>
</feature>